<dbReference type="Proteomes" id="UP000184073">
    <property type="component" value="Unassembled WGS sequence"/>
</dbReference>
<accession>A0A1L9Q0R4</accession>
<dbReference type="GO" id="GO:0022857">
    <property type="term" value="F:transmembrane transporter activity"/>
    <property type="evidence" value="ECO:0007669"/>
    <property type="project" value="InterPro"/>
</dbReference>
<evidence type="ECO:0000313" key="7">
    <source>
        <dbReference type="EMBL" id="OJJ07355.1"/>
    </source>
</evidence>
<keyword evidence="5 6" id="KW-0472">Membrane</keyword>
<comment type="subcellular location">
    <subcellularLocation>
        <location evidence="1">Membrane</location>
        <topology evidence="1">Multi-pass membrane protein</topology>
    </subcellularLocation>
</comment>
<keyword evidence="2" id="KW-0813">Transport</keyword>
<dbReference type="PANTHER" id="PTHR45649">
    <property type="entry name" value="AMINO-ACID PERMEASE BAT1"/>
    <property type="match status" value="1"/>
</dbReference>
<evidence type="ECO:0000256" key="6">
    <source>
        <dbReference type="SAM" id="Phobius"/>
    </source>
</evidence>
<evidence type="ECO:0000256" key="1">
    <source>
        <dbReference type="ARBA" id="ARBA00004141"/>
    </source>
</evidence>
<feature type="transmembrane region" description="Helical" evidence="6">
    <location>
        <begin position="193"/>
        <end position="214"/>
    </location>
</feature>
<reference evidence="8" key="1">
    <citation type="journal article" date="2017" name="Genome Biol.">
        <title>Comparative genomics reveals high biological diversity and specific adaptations in the industrially and medically important fungal genus Aspergillus.</title>
        <authorList>
            <person name="de Vries R.P."/>
            <person name="Riley R."/>
            <person name="Wiebenga A."/>
            <person name="Aguilar-Osorio G."/>
            <person name="Amillis S."/>
            <person name="Uchima C.A."/>
            <person name="Anderluh G."/>
            <person name="Asadollahi M."/>
            <person name="Askin M."/>
            <person name="Barry K."/>
            <person name="Battaglia E."/>
            <person name="Bayram O."/>
            <person name="Benocci T."/>
            <person name="Braus-Stromeyer S.A."/>
            <person name="Caldana C."/>
            <person name="Canovas D."/>
            <person name="Cerqueira G.C."/>
            <person name="Chen F."/>
            <person name="Chen W."/>
            <person name="Choi C."/>
            <person name="Clum A."/>
            <person name="Dos Santos R.A."/>
            <person name="Damasio A.R."/>
            <person name="Diallinas G."/>
            <person name="Emri T."/>
            <person name="Fekete E."/>
            <person name="Flipphi M."/>
            <person name="Freyberg S."/>
            <person name="Gallo A."/>
            <person name="Gournas C."/>
            <person name="Habgood R."/>
            <person name="Hainaut M."/>
            <person name="Harispe M.L."/>
            <person name="Henrissat B."/>
            <person name="Hilden K.S."/>
            <person name="Hope R."/>
            <person name="Hossain A."/>
            <person name="Karabika E."/>
            <person name="Karaffa L."/>
            <person name="Karanyi Z."/>
            <person name="Krasevec N."/>
            <person name="Kuo A."/>
            <person name="Kusch H."/>
            <person name="LaButti K."/>
            <person name="Lagendijk E.L."/>
            <person name="Lapidus A."/>
            <person name="Levasseur A."/>
            <person name="Lindquist E."/>
            <person name="Lipzen A."/>
            <person name="Logrieco A.F."/>
            <person name="MacCabe A."/>
            <person name="Maekelae M.R."/>
            <person name="Malavazi I."/>
            <person name="Melin P."/>
            <person name="Meyer V."/>
            <person name="Mielnichuk N."/>
            <person name="Miskei M."/>
            <person name="Molnar A.P."/>
            <person name="Mule G."/>
            <person name="Ngan C.Y."/>
            <person name="Orejas M."/>
            <person name="Orosz E."/>
            <person name="Ouedraogo J.P."/>
            <person name="Overkamp K.M."/>
            <person name="Park H.-S."/>
            <person name="Perrone G."/>
            <person name="Piumi F."/>
            <person name="Punt P.J."/>
            <person name="Ram A.F."/>
            <person name="Ramon A."/>
            <person name="Rauscher S."/>
            <person name="Record E."/>
            <person name="Riano-Pachon D.M."/>
            <person name="Robert V."/>
            <person name="Roehrig J."/>
            <person name="Ruller R."/>
            <person name="Salamov A."/>
            <person name="Salih N.S."/>
            <person name="Samson R.A."/>
            <person name="Sandor E."/>
            <person name="Sanguinetti M."/>
            <person name="Schuetze T."/>
            <person name="Sepcic K."/>
            <person name="Shelest E."/>
            <person name="Sherlock G."/>
            <person name="Sophianopoulou V."/>
            <person name="Squina F.M."/>
            <person name="Sun H."/>
            <person name="Susca A."/>
            <person name="Todd R.B."/>
            <person name="Tsang A."/>
            <person name="Unkles S.E."/>
            <person name="van de Wiele N."/>
            <person name="van Rossen-Uffink D."/>
            <person name="Oliveira J.V."/>
            <person name="Vesth T.C."/>
            <person name="Visser J."/>
            <person name="Yu J.-H."/>
            <person name="Zhou M."/>
            <person name="Andersen M.R."/>
            <person name="Archer D.B."/>
            <person name="Baker S.E."/>
            <person name="Benoit I."/>
            <person name="Brakhage A.A."/>
            <person name="Braus G.H."/>
            <person name="Fischer R."/>
            <person name="Frisvad J.C."/>
            <person name="Goldman G.H."/>
            <person name="Houbraken J."/>
            <person name="Oakley B."/>
            <person name="Pocsi I."/>
            <person name="Scazzocchio C."/>
            <person name="Seiboth B."/>
            <person name="vanKuyk P.A."/>
            <person name="Wortman J."/>
            <person name="Dyer P.S."/>
            <person name="Grigoriev I.V."/>
        </authorList>
    </citation>
    <scope>NUCLEOTIDE SEQUENCE [LARGE SCALE GENOMIC DNA]</scope>
    <source>
        <strain evidence="8">CBS 583.65</strain>
    </source>
</reference>
<feature type="transmembrane region" description="Helical" evidence="6">
    <location>
        <begin position="476"/>
        <end position="495"/>
    </location>
</feature>
<dbReference type="AlphaFoldDB" id="A0A1L9Q0R4"/>
<feature type="transmembrane region" description="Helical" evidence="6">
    <location>
        <begin position="329"/>
        <end position="352"/>
    </location>
</feature>
<evidence type="ECO:0008006" key="9">
    <source>
        <dbReference type="Google" id="ProtNLM"/>
    </source>
</evidence>
<gene>
    <name evidence="7" type="ORF">ASPVEDRAFT_877213</name>
</gene>
<keyword evidence="8" id="KW-1185">Reference proteome</keyword>
<feature type="transmembrane region" description="Helical" evidence="6">
    <location>
        <begin position="373"/>
        <end position="393"/>
    </location>
</feature>
<dbReference type="GO" id="GO:0016020">
    <property type="term" value="C:membrane"/>
    <property type="evidence" value="ECO:0007669"/>
    <property type="project" value="UniProtKB-SubCell"/>
</dbReference>
<dbReference type="RefSeq" id="XP_040673117.1">
    <property type="nucleotide sequence ID" value="XM_040818133.1"/>
</dbReference>
<name>A0A1L9Q0R4_ASPVE</name>
<dbReference type="EMBL" id="KV878137">
    <property type="protein sequence ID" value="OJJ07355.1"/>
    <property type="molecule type" value="Genomic_DNA"/>
</dbReference>
<evidence type="ECO:0000256" key="2">
    <source>
        <dbReference type="ARBA" id="ARBA00022448"/>
    </source>
</evidence>
<dbReference type="GeneID" id="63733644"/>
<feature type="transmembrane region" description="Helical" evidence="6">
    <location>
        <begin position="443"/>
        <end position="464"/>
    </location>
</feature>
<dbReference type="Pfam" id="PF13520">
    <property type="entry name" value="AA_permease_2"/>
    <property type="match status" value="1"/>
</dbReference>
<dbReference type="Gene3D" id="1.20.1740.10">
    <property type="entry name" value="Amino acid/polyamine transporter I"/>
    <property type="match status" value="1"/>
</dbReference>
<organism evidence="7 8">
    <name type="scientific">Aspergillus versicolor CBS 583.65</name>
    <dbReference type="NCBI Taxonomy" id="1036611"/>
    <lineage>
        <taxon>Eukaryota</taxon>
        <taxon>Fungi</taxon>
        <taxon>Dikarya</taxon>
        <taxon>Ascomycota</taxon>
        <taxon>Pezizomycotina</taxon>
        <taxon>Eurotiomycetes</taxon>
        <taxon>Eurotiomycetidae</taxon>
        <taxon>Eurotiales</taxon>
        <taxon>Aspergillaceae</taxon>
        <taxon>Aspergillus</taxon>
        <taxon>Aspergillus subgen. Nidulantes</taxon>
    </lineage>
</organism>
<dbReference type="PIRSF" id="PIRSF006060">
    <property type="entry name" value="AA_transporter"/>
    <property type="match status" value="1"/>
</dbReference>
<dbReference type="STRING" id="1036611.A0A1L9Q0R4"/>
<dbReference type="InterPro" id="IPR002293">
    <property type="entry name" value="AA/rel_permease1"/>
</dbReference>
<feature type="transmembrane region" description="Helical" evidence="6">
    <location>
        <begin position="399"/>
        <end position="423"/>
    </location>
</feature>
<feature type="transmembrane region" description="Helical" evidence="6">
    <location>
        <begin position="234"/>
        <end position="255"/>
    </location>
</feature>
<dbReference type="VEuPathDB" id="FungiDB:ASPVEDRAFT_877213"/>
<evidence type="ECO:0000256" key="5">
    <source>
        <dbReference type="ARBA" id="ARBA00023136"/>
    </source>
</evidence>
<feature type="transmembrane region" description="Helical" evidence="6">
    <location>
        <begin position="39"/>
        <end position="60"/>
    </location>
</feature>
<feature type="transmembrane region" description="Helical" evidence="6">
    <location>
        <begin position="165"/>
        <end position="181"/>
    </location>
</feature>
<dbReference type="PANTHER" id="PTHR45649:SF5">
    <property type="entry name" value="GABA TRANSPORTER (EUROFUNG)-RELATED"/>
    <property type="match status" value="1"/>
</dbReference>
<feature type="transmembrane region" description="Helical" evidence="6">
    <location>
        <begin position="72"/>
        <end position="96"/>
    </location>
</feature>
<feature type="transmembrane region" description="Helical" evidence="6">
    <location>
        <begin position="117"/>
        <end position="145"/>
    </location>
</feature>
<dbReference type="OrthoDB" id="3257095at2759"/>
<feature type="transmembrane region" description="Helical" evidence="6">
    <location>
        <begin position="267"/>
        <end position="292"/>
    </location>
</feature>
<keyword evidence="4 6" id="KW-1133">Transmembrane helix</keyword>
<sequence length="512" mass="55228">MGQGKKAPGQAADPSVEIEARKSHYEGASFELKKGFSRLTILSMTVILMATWEALSSTMVSGLVSGGPVSLVYGFLLAIIGALATAASLGELASMYPTAGGQYHFTAKLAPKRIKNALSWSIGWIGTFGWIAFAASAPFLSATMIQGVVALYHESYGMERWQGTLIYWALIGMGTAINIWGSRLVSIVETVSLVIHICAFIAIFAVLWACTPAMHSAGFVFGTFLNSSGWSSSGVAWSIGMLSSCYVLAGYDGAIHLAEEMNNPAVAVPYCMLGSLAINGTMGFAFLLALLFCMGDLETTLNSPTGFPVIEIFRSITDSRAASAVMTTFLILTAWLATIALLASAGRMVWSLARDKAIPGYKYLAKLDAKTQLPTRSILATSTVLVIMGFVNIGSTTAFNAIISLAVLGLHVSYLVPVALMLWHRLPSRRTSLVYGPWQLGRLGVPINIISVVYLSYTTIFMVFPPYQPVTAKNMNYSSLILGAVLIFSVVYWAWKGRREYTGPNIEMHSWQ</sequence>
<evidence type="ECO:0000256" key="4">
    <source>
        <dbReference type="ARBA" id="ARBA00022989"/>
    </source>
</evidence>
<protein>
    <recommendedName>
        <fullName evidence="9">Amino acid permease/ SLC12A domain-containing protein</fullName>
    </recommendedName>
</protein>
<proteinExistence type="predicted"/>
<evidence type="ECO:0000313" key="8">
    <source>
        <dbReference type="Proteomes" id="UP000184073"/>
    </source>
</evidence>
<keyword evidence="3 6" id="KW-0812">Transmembrane</keyword>
<evidence type="ECO:0000256" key="3">
    <source>
        <dbReference type="ARBA" id="ARBA00022692"/>
    </source>
</evidence>